<dbReference type="InterPro" id="IPR043519">
    <property type="entry name" value="NT_sf"/>
</dbReference>
<evidence type="ECO:0000313" key="2">
    <source>
        <dbReference type="Proteomes" id="UP000636793"/>
    </source>
</evidence>
<comment type="caution">
    <text evidence="1">The sequence shown here is derived from an EMBL/GenBank/DDBJ whole genome shotgun (WGS) entry which is preliminary data.</text>
</comment>
<dbReference type="Proteomes" id="UP000636793">
    <property type="component" value="Unassembled WGS sequence"/>
</dbReference>
<dbReference type="PANTHER" id="PTHR34822:SF1">
    <property type="entry name" value="GRPB FAMILY PROTEIN"/>
    <property type="match status" value="1"/>
</dbReference>
<dbReference type="Pfam" id="PF04229">
    <property type="entry name" value="GrpB"/>
    <property type="match status" value="1"/>
</dbReference>
<proteinExistence type="predicted"/>
<dbReference type="InterPro" id="IPR007344">
    <property type="entry name" value="GrpB/CoaE"/>
</dbReference>
<evidence type="ECO:0008006" key="3">
    <source>
        <dbReference type="Google" id="ProtNLM"/>
    </source>
</evidence>
<dbReference type="SUPFAM" id="SSF81301">
    <property type="entry name" value="Nucleotidyltransferase"/>
    <property type="match status" value="1"/>
</dbReference>
<evidence type="ECO:0000313" key="1">
    <source>
        <dbReference type="EMBL" id="GGB24208.1"/>
    </source>
</evidence>
<dbReference type="PANTHER" id="PTHR34822">
    <property type="entry name" value="GRPB DOMAIN PROTEIN (AFU_ORTHOLOGUE AFUA_1G01530)"/>
    <property type="match status" value="1"/>
</dbReference>
<reference evidence="1" key="1">
    <citation type="journal article" date="2014" name="Int. J. Syst. Evol. Microbiol.">
        <title>Complete genome sequence of Corynebacterium casei LMG S-19264T (=DSM 44701T), isolated from a smear-ripened cheese.</title>
        <authorList>
            <consortium name="US DOE Joint Genome Institute (JGI-PGF)"/>
            <person name="Walter F."/>
            <person name="Albersmeier A."/>
            <person name="Kalinowski J."/>
            <person name="Ruckert C."/>
        </authorList>
    </citation>
    <scope>NUCLEOTIDE SEQUENCE</scope>
    <source>
        <strain evidence="1">CGMCC 1.15085</strain>
    </source>
</reference>
<keyword evidence="2" id="KW-1185">Reference proteome</keyword>
<reference evidence="1" key="2">
    <citation type="submission" date="2020-09" db="EMBL/GenBank/DDBJ databases">
        <authorList>
            <person name="Sun Q."/>
            <person name="Zhou Y."/>
        </authorList>
    </citation>
    <scope>NUCLEOTIDE SEQUENCE</scope>
    <source>
        <strain evidence="1">CGMCC 1.15085</strain>
    </source>
</reference>
<gene>
    <name evidence="1" type="ORF">GCM10011492_12680</name>
</gene>
<organism evidence="1 2">
    <name type="scientific">Flexivirga endophytica</name>
    <dbReference type="NCBI Taxonomy" id="1849103"/>
    <lineage>
        <taxon>Bacteria</taxon>
        <taxon>Bacillati</taxon>
        <taxon>Actinomycetota</taxon>
        <taxon>Actinomycetes</taxon>
        <taxon>Micrococcales</taxon>
        <taxon>Dermacoccaceae</taxon>
        <taxon>Flexivirga</taxon>
    </lineage>
</organism>
<protein>
    <recommendedName>
        <fullName evidence="3">GrpB family protein</fullName>
    </recommendedName>
</protein>
<dbReference type="AlphaFoldDB" id="A0A916SZY7"/>
<accession>A0A916SZY7</accession>
<dbReference type="Gene3D" id="3.30.460.10">
    <property type="entry name" value="Beta Polymerase, domain 2"/>
    <property type="match status" value="1"/>
</dbReference>
<sequence>MWHCRAVQPDAWIVIRSLQAFYTSNVPFPDELAPTGVRVLGYQQEWADEAHELTVRLRALVPDAVVVEHIGSTSIPGMSAKDCLDMMIVVADLDTTTAGTSLTEVGYRRRPEPWNNDEPAQGRLWPKMVFAPPEGGRAVNIHVRLAGVPTTRVALLFRDFLRASPGHARTWAHFKIAAAEAADDLAAYGAIKEPAWRLLMDLAEQWSTETGWSPDA</sequence>
<name>A0A916SZY7_9MICO</name>
<dbReference type="EMBL" id="BMHI01000002">
    <property type="protein sequence ID" value="GGB24208.1"/>
    <property type="molecule type" value="Genomic_DNA"/>
</dbReference>